<feature type="signal peptide" evidence="1">
    <location>
        <begin position="1"/>
        <end position="20"/>
    </location>
</feature>
<protein>
    <submittedName>
        <fullName evidence="2">Putative secreted protein</fullName>
    </submittedName>
</protein>
<dbReference type="EMBL" id="GBBM01007728">
    <property type="protein sequence ID" value="JAC27690.1"/>
    <property type="molecule type" value="mRNA"/>
</dbReference>
<evidence type="ECO:0000313" key="2">
    <source>
        <dbReference type="EMBL" id="JAC27690.1"/>
    </source>
</evidence>
<reference evidence="2" key="1">
    <citation type="submission" date="2014-03" db="EMBL/GenBank/DDBJ databases">
        <title>The sialotranscriptome of Amblyomma triste, Amblyomma parvum and Amblyomma cajennense ticks, uncovered by 454-based RNA-seq.</title>
        <authorList>
            <person name="Garcia G.R."/>
            <person name="Gardinassi L.G."/>
            <person name="Ribeiro J.M."/>
            <person name="Anatriello E."/>
            <person name="Ferreira B.R."/>
            <person name="Moreira H.N."/>
            <person name="Mafra C."/>
            <person name="Olegario M.M."/>
            <person name="Szabo P.J."/>
            <person name="Miranda-Santos I.K."/>
            <person name="Maruyama S.R."/>
        </authorList>
    </citation>
    <scope>NUCLEOTIDE SEQUENCE</scope>
    <source>
        <strain evidence="2">Mato Grasso do Sul</strain>
        <tissue evidence="2">Salivary glands</tissue>
    </source>
</reference>
<proteinExistence type="evidence at transcript level"/>
<dbReference type="AlphaFoldDB" id="A0A023G499"/>
<evidence type="ECO:0000256" key="1">
    <source>
        <dbReference type="SAM" id="SignalP"/>
    </source>
</evidence>
<sequence>MKRLQCGALLLLTWLVYTAAEPAEPKPEIEEGPPEKKTSLWSVPLCPPHDCLLSDGTFTNNSKTCKLLLVLGVNPKLEEGMPLCGLCKDGLCTAMQWPGLKNPQNEVLKPKV</sequence>
<name>A0A023G499_AMBTT</name>
<organism evidence="2">
    <name type="scientific">Amblyomma triste</name>
    <name type="common">Neotropical tick</name>
    <dbReference type="NCBI Taxonomy" id="251400"/>
    <lineage>
        <taxon>Eukaryota</taxon>
        <taxon>Metazoa</taxon>
        <taxon>Ecdysozoa</taxon>
        <taxon>Arthropoda</taxon>
        <taxon>Chelicerata</taxon>
        <taxon>Arachnida</taxon>
        <taxon>Acari</taxon>
        <taxon>Parasitiformes</taxon>
        <taxon>Ixodida</taxon>
        <taxon>Ixodoidea</taxon>
        <taxon>Ixodidae</taxon>
        <taxon>Amblyomminae</taxon>
        <taxon>Amblyomma</taxon>
    </lineage>
</organism>
<accession>A0A023G499</accession>
<keyword evidence="1" id="KW-0732">Signal</keyword>
<feature type="chain" id="PRO_5001518191" evidence="1">
    <location>
        <begin position="21"/>
        <end position="112"/>
    </location>
</feature>